<evidence type="ECO:0000313" key="2">
    <source>
        <dbReference type="Proteomes" id="UP001555342"/>
    </source>
</evidence>
<accession>A0ABV3NYY6</accession>
<gene>
    <name evidence="1" type="ORF">AB1E22_18965</name>
</gene>
<protein>
    <submittedName>
        <fullName evidence="1">Type VI secretion system amidase effector protein Tae4</fullName>
    </submittedName>
</protein>
<evidence type="ECO:0000313" key="1">
    <source>
        <dbReference type="EMBL" id="MEW7314754.1"/>
    </source>
</evidence>
<reference evidence="1 2" key="1">
    <citation type="submission" date="2024-07" db="EMBL/GenBank/DDBJ databases">
        <authorList>
            <person name="Wang L."/>
        </authorList>
    </citation>
    <scope>NUCLEOTIDE SEQUENCE [LARGE SCALE GENOMIC DNA]</scope>
    <source>
        <strain evidence="1 2">WL359</strain>
    </source>
</reference>
<dbReference type="Proteomes" id="UP001555342">
    <property type="component" value="Unassembled WGS sequence"/>
</dbReference>
<dbReference type="Pfam" id="PF14113">
    <property type="entry name" value="Tae4"/>
    <property type="match status" value="1"/>
</dbReference>
<dbReference type="Gene3D" id="3.90.1720.70">
    <property type="match status" value="1"/>
</dbReference>
<proteinExistence type="predicted"/>
<dbReference type="RefSeq" id="WP_367596771.1">
    <property type="nucleotide sequence ID" value="NZ_JBFMVT010000002.1"/>
</dbReference>
<organism evidence="1 2">
    <name type="scientific">Buttiauxella gaviniae</name>
    <dbReference type="NCBI Taxonomy" id="82990"/>
    <lineage>
        <taxon>Bacteria</taxon>
        <taxon>Pseudomonadati</taxon>
        <taxon>Pseudomonadota</taxon>
        <taxon>Gammaproteobacteria</taxon>
        <taxon>Enterobacterales</taxon>
        <taxon>Enterobacteriaceae</taxon>
        <taxon>Buttiauxella</taxon>
    </lineage>
</organism>
<dbReference type="EMBL" id="JBFMVT010000002">
    <property type="protein sequence ID" value="MEW7314754.1"/>
    <property type="molecule type" value="Genomic_DNA"/>
</dbReference>
<dbReference type="InterPro" id="IPR025562">
    <property type="entry name" value="Tae4"/>
</dbReference>
<comment type="caution">
    <text evidence="1">The sequence shown here is derived from an EMBL/GenBank/DDBJ whole genome shotgun (WGS) entry which is preliminary data.</text>
</comment>
<name>A0ABV3NYY6_9ENTR</name>
<sequence length="188" mass="20875">MTTVTARVGGLASNIGVNRPKFNALWNAYPVGKTAEETYMLVGGNVYEHYKEANDKSLASQGQIPNPYANACALRLSRAFNYGGLRIKKGAGAYKLRGGDGYAYIMRVPDMMIYVEKQFKNPDLKDSPQKIFPLLQAKKGILIFTVDGWSDARGHVTLWNGGDCGDHCYFSHANPNITTTEVKFWELK</sequence>
<keyword evidence="2" id="KW-1185">Reference proteome</keyword>